<evidence type="ECO:0000256" key="1">
    <source>
        <dbReference type="ARBA" id="ARBA00000971"/>
    </source>
</evidence>
<dbReference type="RefSeq" id="WP_019597950.1">
    <property type="nucleotide sequence ID" value="NZ_FNQC01000004.1"/>
</dbReference>
<evidence type="ECO:0000256" key="10">
    <source>
        <dbReference type="RuleBase" id="RU003915"/>
    </source>
</evidence>
<dbReference type="Gene3D" id="3.10.50.40">
    <property type="match status" value="1"/>
</dbReference>
<dbReference type="PROSITE" id="PS50059">
    <property type="entry name" value="FKBP_PPIASE"/>
    <property type="match status" value="1"/>
</dbReference>
<comment type="similarity">
    <text evidence="3 10">Belongs to the FKBP-type PPIase family.</text>
</comment>
<keyword evidence="5 9" id="KW-0697">Rotamase</keyword>
<evidence type="ECO:0000259" key="11">
    <source>
        <dbReference type="PROSITE" id="PS50059"/>
    </source>
</evidence>
<comment type="caution">
    <text evidence="12">The sequence shown here is derived from an EMBL/GenBank/DDBJ whole genome shotgun (WGS) entry which is preliminary data.</text>
</comment>
<dbReference type="SUPFAM" id="SSF54534">
    <property type="entry name" value="FKBP-like"/>
    <property type="match status" value="1"/>
</dbReference>
<dbReference type="Pfam" id="PF00254">
    <property type="entry name" value="FKBP_C"/>
    <property type="match status" value="1"/>
</dbReference>
<proteinExistence type="inferred from homology"/>
<sequence length="142" mass="15417">MSVASKGNSVKVHYTGKLTDGTVFDSSENREPLQFTLGDGNMIKGFDAAVYGMAIGDDKSITIPSVEAYGEKREDMMVEIPLTEVPEHIKPEVGMELSLQGQNGQPMPVKVVNVDAEKITLDANHPLAGQDLIFDIKLVEII</sequence>
<reference evidence="12 13" key="1">
    <citation type="submission" date="2016-10" db="EMBL/GenBank/DDBJ databases">
        <authorList>
            <person name="Varghese N."/>
            <person name="Submissions S."/>
        </authorList>
    </citation>
    <scope>NUCLEOTIDE SEQUENCE [LARGE SCALE GENOMIC DNA]</scope>
    <source>
        <strain evidence="12 13">DSM 17997</strain>
    </source>
</reference>
<name>A0A1H3PGJ9_9BACT</name>
<dbReference type="Proteomes" id="UP000199663">
    <property type="component" value="Unassembled WGS sequence"/>
</dbReference>
<dbReference type="PANTHER" id="PTHR47861">
    <property type="entry name" value="FKBP-TYPE PEPTIDYL-PROLYL CIS-TRANS ISOMERASE SLYD"/>
    <property type="match status" value="1"/>
</dbReference>
<comment type="subcellular location">
    <subcellularLocation>
        <location evidence="2">Cytoplasm</location>
    </subcellularLocation>
</comment>
<organism evidence="12 13">
    <name type="scientific">Rhodonellum ikkaensis</name>
    <dbReference type="NCBI Taxonomy" id="336829"/>
    <lineage>
        <taxon>Bacteria</taxon>
        <taxon>Pseudomonadati</taxon>
        <taxon>Bacteroidota</taxon>
        <taxon>Cytophagia</taxon>
        <taxon>Cytophagales</taxon>
        <taxon>Cytophagaceae</taxon>
        <taxon>Rhodonellum</taxon>
    </lineage>
</organism>
<evidence type="ECO:0000256" key="6">
    <source>
        <dbReference type="ARBA" id="ARBA00023186"/>
    </source>
</evidence>
<keyword evidence="4" id="KW-0963">Cytoplasm</keyword>
<dbReference type="PANTHER" id="PTHR47861:SF3">
    <property type="entry name" value="FKBP-TYPE PEPTIDYL-PROLYL CIS-TRANS ISOMERASE SLYD"/>
    <property type="match status" value="1"/>
</dbReference>
<evidence type="ECO:0000256" key="8">
    <source>
        <dbReference type="ARBA" id="ARBA00037071"/>
    </source>
</evidence>
<comment type="catalytic activity">
    <reaction evidence="1 9 10">
        <text>[protein]-peptidylproline (omega=180) = [protein]-peptidylproline (omega=0)</text>
        <dbReference type="Rhea" id="RHEA:16237"/>
        <dbReference type="Rhea" id="RHEA-COMP:10747"/>
        <dbReference type="Rhea" id="RHEA-COMP:10748"/>
        <dbReference type="ChEBI" id="CHEBI:83833"/>
        <dbReference type="ChEBI" id="CHEBI:83834"/>
        <dbReference type="EC" id="5.2.1.8"/>
    </reaction>
</comment>
<keyword evidence="6" id="KW-0143">Chaperone</keyword>
<evidence type="ECO:0000256" key="9">
    <source>
        <dbReference type="PROSITE-ProRule" id="PRU00277"/>
    </source>
</evidence>
<protein>
    <recommendedName>
        <fullName evidence="10">Peptidyl-prolyl cis-trans isomerase</fullName>
        <ecNumber evidence="10">5.2.1.8</ecNumber>
    </recommendedName>
</protein>
<keyword evidence="13" id="KW-1185">Reference proteome</keyword>
<evidence type="ECO:0000313" key="13">
    <source>
        <dbReference type="Proteomes" id="UP000199663"/>
    </source>
</evidence>
<comment type="function">
    <text evidence="8">Also involved in hydrogenase metallocenter assembly, probably by participating in the nickel insertion step. This function in hydrogenase biosynthesis requires chaperone activity and the presence of the metal-binding domain, but not PPIase activity.</text>
</comment>
<gene>
    <name evidence="12" type="ORF">SAMN05444412_104256</name>
</gene>
<evidence type="ECO:0000256" key="7">
    <source>
        <dbReference type="ARBA" id="ARBA00023235"/>
    </source>
</evidence>
<dbReference type="EC" id="5.2.1.8" evidence="10"/>
<accession>A0A1H3PGJ9</accession>
<evidence type="ECO:0000256" key="3">
    <source>
        <dbReference type="ARBA" id="ARBA00006577"/>
    </source>
</evidence>
<dbReference type="InterPro" id="IPR046357">
    <property type="entry name" value="PPIase_dom_sf"/>
</dbReference>
<evidence type="ECO:0000256" key="2">
    <source>
        <dbReference type="ARBA" id="ARBA00004496"/>
    </source>
</evidence>
<dbReference type="EMBL" id="FNQC01000004">
    <property type="protein sequence ID" value="SDZ00191.1"/>
    <property type="molecule type" value="Genomic_DNA"/>
</dbReference>
<keyword evidence="7 9" id="KW-0413">Isomerase</keyword>
<dbReference type="InterPro" id="IPR001179">
    <property type="entry name" value="PPIase_FKBP_dom"/>
</dbReference>
<evidence type="ECO:0000256" key="4">
    <source>
        <dbReference type="ARBA" id="ARBA00022490"/>
    </source>
</evidence>
<dbReference type="GO" id="GO:0016853">
    <property type="term" value="F:isomerase activity"/>
    <property type="evidence" value="ECO:0007669"/>
    <property type="project" value="UniProtKB-KW"/>
</dbReference>
<evidence type="ECO:0000256" key="5">
    <source>
        <dbReference type="ARBA" id="ARBA00023110"/>
    </source>
</evidence>
<evidence type="ECO:0000313" key="12">
    <source>
        <dbReference type="EMBL" id="SDZ00191.1"/>
    </source>
</evidence>
<feature type="domain" description="PPIase FKBP-type" evidence="11">
    <location>
        <begin position="7"/>
        <end position="81"/>
    </location>
</feature>